<comment type="caution">
    <text evidence="2">The sequence shown here is derived from an EMBL/GenBank/DDBJ whole genome shotgun (WGS) entry which is preliminary data.</text>
</comment>
<reference evidence="2 3" key="1">
    <citation type="submission" date="2022-11" db="EMBL/GenBank/DDBJ databases">
        <title>Spartinivicinus poritis sp. nov., isolated from scleractinian coral Porites lutea.</title>
        <authorList>
            <person name="Zhang G."/>
            <person name="Cai L."/>
            <person name="Wei Q."/>
        </authorList>
    </citation>
    <scope>NUCLEOTIDE SEQUENCE [LARGE SCALE GENOMIC DNA]</scope>
    <source>
        <strain evidence="2 3">A2-2</strain>
    </source>
</reference>
<name>A0ABT5U2K2_9GAMM</name>
<dbReference type="RefSeq" id="WP_274686967.1">
    <property type="nucleotide sequence ID" value="NZ_JAPMOU010000001.1"/>
</dbReference>
<dbReference type="PANTHER" id="PTHR38834:SF3">
    <property type="entry name" value="SOLUTE-BINDING PROTEIN FAMILY 3_N-TERMINAL DOMAIN-CONTAINING PROTEIN"/>
    <property type="match status" value="1"/>
</dbReference>
<proteinExistence type="predicted"/>
<evidence type="ECO:0000313" key="3">
    <source>
        <dbReference type="Proteomes" id="UP001528823"/>
    </source>
</evidence>
<accession>A0ABT5U2K2</accession>
<dbReference type="PANTHER" id="PTHR38834">
    <property type="entry name" value="PERIPLASMIC SUBSTRATE BINDING PROTEIN FAMILY 3"/>
    <property type="match status" value="1"/>
</dbReference>
<sequence>MYTRIFTLICCSLVTTIAMGASYKLNLLTENNPPFNMSTNGKKFAREEQVDGLATVILREMCKRAQITCTFTLRFPWSKVLEQAQTKPGYAVYTTVRTPEREPNFKWVGPITRNDWIFVAKADSTIQLKTLDDAKQLRVGGYKGDAKAKFLEGKGFSLVTSLQDIRLLNKLDQGKIDLWVTSDPAGPQLAQKNNIAVKKVFVIQRKDLFLAVNKQVPDEIIDKLQKAYKQLEQEGVVKQIEDRFLQ</sequence>
<feature type="domain" description="Solute-binding protein family 3/N-terminal" evidence="1">
    <location>
        <begin position="24"/>
        <end position="245"/>
    </location>
</feature>
<evidence type="ECO:0000313" key="2">
    <source>
        <dbReference type="EMBL" id="MDE1460595.1"/>
    </source>
</evidence>
<dbReference type="InterPro" id="IPR001638">
    <property type="entry name" value="Solute-binding_3/MltF_N"/>
</dbReference>
<organism evidence="2 3">
    <name type="scientific">Spartinivicinus poritis</name>
    <dbReference type="NCBI Taxonomy" id="2994640"/>
    <lineage>
        <taxon>Bacteria</taxon>
        <taxon>Pseudomonadati</taxon>
        <taxon>Pseudomonadota</taxon>
        <taxon>Gammaproteobacteria</taxon>
        <taxon>Oceanospirillales</taxon>
        <taxon>Zooshikellaceae</taxon>
        <taxon>Spartinivicinus</taxon>
    </lineage>
</organism>
<dbReference type="EMBL" id="JAPMOU010000001">
    <property type="protein sequence ID" value="MDE1460595.1"/>
    <property type="molecule type" value="Genomic_DNA"/>
</dbReference>
<dbReference type="Pfam" id="PF00497">
    <property type="entry name" value="SBP_bac_3"/>
    <property type="match status" value="1"/>
</dbReference>
<gene>
    <name evidence="2" type="ORF">ORQ98_01320</name>
</gene>
<keyword evidence="3" id="KW-1185">Reference proteome</keyword>
<evidence type="ECO:0000259" key="1">
    <source>
        <dbReference type="SMART" id="SM00062"/>
    </source>
</evidence>
<dbReference type="Gene3D" id="3.40.190.10">
    <property type="entry name" value="Periplasmic binding protein-like II"/>
    <property type="match status" value="2"/>
</dbReference>
<dbReference type="SMART" id="SM00062">
    <property type="entry name" value="PBPb"/>
    <property type="match status" value="1"/>
</dbReference>
<dbReference type="SUPFAM" id="SSF53850">
    <property type="entry name" value="Periplasmic binding protein-like II"/>
    <property type="match status" value="1"/>
</dbReference>
<protein>
    <submittedName>
        <fullName evidence="2">ABC transporter substrate-binding protein</fullName>
    </submittedName>
</protein>
<dbReference type="Proteomes" id="UP001528823">
    <property type="component" value="Unassembled WGS sequence"/>
</dbReference>